<keyword evidence="2" id="KW-1015">Disulfide bond</keyword>
<keyword evidence="3" id="KW-0393">Immunoglobulin domain</keyword>
<feature type="chain" id="PRO_5042828837" description="Ig-like domain-containing protein" evidence="6">
    <location>
        <begin position="31"/>
        <end position="295"/>
    </location>
</feature>
<sequence length="295" mass="33000">MFLPRTMPVLRSWAVTFVVIIFACVQISTAAKLVFEAEHGGDVARYKVIKKNVPLELKCNIDEPGFTITWQKDGEELKDYPVTTEPFKDGKETSILKILKPVDLDAGLYSCVAKNNATVEADGLKDSVQVVSLPTGSLEQDIIVVEGEKLTLDCQPTGIPTPKVTWYFMKDGNNTLNTSNERYKFLPHNNVTNAVLEIRDVQMSDRGEYRCVLANTATMFVGPDVTLKTNVRVKDKLAALWPFLGICAEVIVLCAIIFIYEKKRNKAELDESDTDNSPEQKNTPDHGKDSVRQRK</sequence>
<gene>
    <name evidence="8" type="ORF">R5R35_000969</name>
</gene>
<dbReference type="Proteomes" id="UP001378592">
    <property type="component" value="Unassembled WGS sequence"/>
</dbReference>
<dbReference type="GO" id="GO:0005886">
    <property type="term" value="C:plasma membrane"/>
    <property type="evidence" value="ECO:0007669"/>
    <property type="project" value="TreeGrafter"/>
</dbReference>
<dbReference type="InterPro" id="IPR007110">
    <property type="entry name" value="Ig-like_dom"/>
</dbReference>
<dbReference type="FunFam" id="2.60.40.10:FF:000032">
    <property type="entry name" value="palladin isoform X1"/>
    <property type="match status" value="1"/>
</dbReference>
<protein>
    <recommendedName>
        <fullName evidence="7">Ig-like domain-containing protein</fullName>
    </recommendedName>
</protein>
<dbReference type="PROSITE" id="PS50835">
    <property type="entry name" value="IG_LIKE"/>
    <property type="match status" value="2"/>
</dbReference>
<dbReference type="Pfam" id="PF13927">
    <property type="entry name" value="Ig_3"/>
    <property type="match status" value="2"/>
</dbReference>
<feature type="compositionally biased region" description="Basic and acidic residues" evidence="4">
    <location>
        <begin position="282"/>
        <end position="295"/>
    </location>
</feature>
<organism evidence="8 9">
    <name type="scientific">Gryllus longicercus</name>
    <dbReference type="NCBI Taxonomy" id="2509291"/>
    <lineage>
        <taxon>Eukaryota</taxon>
        <taxon>Metazoa</taxon>
        <taxon>Ecdysozoa</taxon>
        <taxon>Arthropoda</taxon>
        <taxon>Hexapoda</taxon>
        <taxon>Insecta</taxon>
        <taxon>Pterygota</taxon>
        <taxon>Neoptera</taxon>
        <taxon>Polyneoptera</taxon>
        <taxon>Orthoptera</taxon>
        <taxon>Ensifera</taxon>
        <taxon>Gryllidea</taxon>
        <taxon>Grylloidea</taxon>
        <taxon>Gryllidae</taxon>
        <taxon>Gryllinae</taxon>
        <taxon>Gryllus</taxon>
    </lineage>
</organism>
<feature type="domain" description="Ig-like" evidence="7">
    <location>
        <begin position="51"/>
        <end position="131"/>
    </location>
</feature>
<feature type="domain" description="Ig-like" evidence="7">
    <location>
        <begin position="134"/>
        <end position="228"/>
    </location>
</feature>
<proteinExistence type="predicted"/>
<keyword evidence="5" id="KW-1133">Transmembrane helix</keyword>
<dbReference type="InterPro" id="IPR036179">
    <property type="entry name" value="Ig-like_dom_sf"/>
</dbReference>
<dbReference type="SMART" id="SM00408">
    <property type="entry name" value="IGc2"/>
    <property type="match status" value="2"/>
</dbReference>
<dbReference type="InterPro" id="IPR013783">
    <property type="entry name" value="Ig-like_fold"/>
</dbReference>
<dbReference type="InterPro" id="IPR003599">
    <property type="entry name" value="Ig_sub"/>
</dbReference>
<evidence type="ECO:0000256" key="4">
    <source>
        <dbReference type="SAM" id="MobiDB-lite"/>
    </source>
</evidence>
<accession>A0AAN9YTA3</accession>
<name>A0AAN9YTA3_9ORTH</name>
<comment type="caution">
    <text evidence="8">The sequence shown here is derived from an EMBL/GenBank/DDBJ whole genome shotgun (WGS) entry which is preliminary data.</text>
</comment>
<dbReference type="PANTHER" id="PTHR45080">
    <property type="entry name" value="CONTACTIN 5"/>
    <property type="match status" value="1"/>
</dbReference>
<dbReference type="SUPFAM" id="SSF48726">
    <property type="entry name" value="Immunoglobulin"/>
    <property type="match status" value="2"/>
</dbReference>
<evidence type="ECO:0000256" key="2">
    <source>
        <dbReference type="ARBA" id="ARBA00023157"/>
    </source>
</evidence>
<feature type="signal peptide" evidence="6">
    <location>
        <begin position="1"/>
        <end position="30"/>
    </location>
</feature>
<feature type="transmembrane region" description="Helical" evidence="5">
    <location>
        <begin position="239"/>
        <end position="260"/>
    </location>
</feature>
<dbReference type="PROSITE" id="PS51257">
    <property type="entry name" value="PROKAR_LIPOPROTEIN"/>
    <property type="match status" value="1"/>
</dbReference>
<evidence type="ECO:0000313" key="8">
    <source>
        <dbReference type="EMBL" id="KAK7788525.1"/>
    </source>
</evidence>
<evidence type="ECO:0000256" key="5">
    <source>
        <dbReference type="SAM" id="Phobius"/>
    </source>
</evidence>
<evidence type="ECO:0000256" key="1">
    <source>
        <dbReference type="ARBA" id="ARBA00022729"/>
    </source>
</evidence>
<dbReference type="EMBL" id="JAZDUA010001040">
    <property type="protein sequence ID" value="KAK7788525.1"/>
    <property type="molecule type" value="Genomic_DNA"/>
</dbReference>
<reference evidence="8 9" key="1">
    <citation type="submission" date="2024-03" db="EMBL/GenBank/DDBJ databases">
        <title>The genome assembly and annotation of the cricket Gryllus longicercus Weissman &amp; Gray.</title>
        <authorList>
            <person name="Szrajer S."/>
            <person name="Gray D."/>
            <person name="Ylla G."/>
        </authorList>
    </citation>
    <scope>NUCLEOTIDE SEQUENCE [LARGE SCALE GENOMIC DNA]</scope>
    <source>
        <strain evidence="8">DAG 2021-001</strain>
        <tissue evidence="8">Whole body minus gut</tissue>
    </source>
</reference>
<feature type="region of interest" description="Disordered" evidence="4">
    <location>
        <begin position="268"/>
        <end position="295"/>
    </location>
</feature>
<dbReference type="Gene3D" id="2.60.40.10">
    <property type="entry name" value="Immunoglobulins"/>
    <property type="match status" value="2"/>
</dbReference>
<keyword evidence="5" id="KW-0812">Transmembrane</keyword>
<evidence type="ECO:0000256" key="6">
    <source>
        <dbReference type="SAM" id="SignalP"/>
    </source>
</evidence>
<dbReference type="GO" id="GO:0007156">
    <property type="term" value="P:homophilic cell adhesion via plasma membrane adhesion molecules"/>
    <property type="evidence" value="ECO:0007669"/>
    <property type="project" value="TreeGrafter"/>
</dbReference>
<keyword evidence="1 6" id="KW-0732">Signal</keyword>
<keyword evidence="9" id="KW-1185">Reference proteome</keyword>
<dbReference type="PANTHER" id="PTHR45080:SF8">
    <property type="entry name" value="IG-LIKE DOMAIN-CONTAINING PROTEIN"/>
    <property type="match status" value="1"/>
</dbReference>
<dbReference type="SMART" id="SM00409">
    <property type="entry name" value="IG"/>
    <property type="match status" value="2"/>
</dbReference>
<dbReference type="InterPro" id="IPR003598">
    <property type="entry name" value="Ig_sub2"/>
</dbReference>
<evidence type="ECO:0000313" key="9">
    <source>
        <dbReference type="Proteomes" id="UP001378592"/>
    </source>
</evidence>
<dbReference type="InterPro" id="IPR050958">
    <property type="entry name" value="Cell_Adh-Cytoskel_Orgn"/>
</dbReference>
<evidence type="ECO:0000259" key="7">
    <source>
        <dbReference type="PROSITE" id="PS50835"/>
    </source>
</evidence>
<keyword evidence="5" id="KW-0472">Membrane</keyword>
<dbReference type="CDD" id="cd00096">
    <property type="entry name" value="Ig"/>
    <property type="match status" value="1"/>
</dbReference>
<evidence type="ECO:0000256" key="3">
    <source>
        <dbReference type="ARBA" id="ARBA00023319"/>
    </source>
</evidence>
<dbReference type="AlphaFoldDB" id="A0AAN9YTA3"/>